<evidence type="ECO:0000313" key="4">
    <source>
        <dbReference type="EMBL" id="WOL06527.1"/>
    </source>
</evidence>
<name>A0AAQ3KHM3_9LILI</name>
<dbReference type="NCBIfam" id="TIGR01614">
    <property type="entry name" value="PME_inhib"/>
    <property type="match status" value="1"/>
</dbReference>
<feature type="domain" description="Pectinesterase inhibitor" evidence="3">
    <location>
        <begin position="32"/>
        <end position="181"/>
    </location>
</feature>
<dbReference type="InterPro" id="IPR051955">
    <property type="entry name" value="PME_Inhibitor"/>
</dbReference>
<dbReference type="SUPFAM" id="SSF101148">
    <property type="entry name" value="Plant invertase/pectin methylesterase inhibitor"/>
    <property type="match status" value="1"/>
</dbReference>
<dbReference type="Proteomes" id="UP001327560">
    <property type="component" value="Chromosome 5"/>
</dbReference>
<dbReference type="EMBL" id="CP136894">
    <property type="protein sequence ID" value="WOL06527.1"/>
    <property type="molecule type" value="Genomic_DNA"/>
</dbReference>
<dbReference type="PANTHER" id="PTHR31080:SF110">
    <property type="entry name" value="PECTINESTERASE INHIBITOR 3"/>
    <property type="match status" value="1"/>
</dbReference>
<dbReference type="Gene3D" id="1.20.140.40">
    <property type="entry name" value="Invertase/pectin methylesterase inhibitor family protein"/>
    <property type="match status" value="1"/>
</dbReference>
<accession>A0AAQ3KHM3</accession>
<gene>
    <name evidence="4" type="ORF">Cni_G15261</name>
</gene>
<dbReference type="Pfam" id="PF04043">
    <property type="entry name" value="PMEI"/>
    <property type="match status" value="1"/>
</dbReference>
<dbReference type="InterPro" id="IPR006501">
    <property type="entry name" value="Pectinesterase_inhib_dom"/>
</dbReference>
<evidence type="ECO:0000259" key="3">
    <source>
        <dbReference type="SMART" id="SM00856"/>
    </source>
</evidence>
<dbReference type="CDD" id="cd15798">
    <property type="entry name" value="PMEI-like_3"/>
    <property type="match status" value="1"/>
</dbReference>
<dbReference type="SMART" id="SM00856">
    <property type="entry name" value="PMEI"/>
    <property type="match status" value="1"/>
</dbReference>
<dbReference type="InterPro" id="IPR035513">
    <property type="entry name" value="Invertase/methylesterase_inhib"/>
</dbReference>
<feature type="chain" id="PRO_5042902939" description="Pectinesterase inhibitor domain-containing protein" evidence="2">
    <location>
        <begin position="25"/>
        <end position="193"/>
    </location>
</feature>
<keyword evidence="1 2" id="KW-0732">Signal</keyword>
<evidence type="ECO:0000313" key="5">
    <source>
        <dbReference type="Proteomes" id="UP001327560"/>
    </source>
</evidence>
<feature type="signal peptide" evidence="2">
    <location>
        <begin position="1"/>
        <end position="24"/>
    </location>
</feature>
<evidence type="ECO:0000256" key="1">
    <source>
        <dbReference type="ARBA" id="ARBA00022729"/>
    </source>
</evidence>
<dbReference type="PANTHER" id="PTHR31080">
    <property type="entry name" value="PECTINESTERASE INHIBITOR-LIKE"/>
    <property type="match status" value="1"/>
</dbReference>
<organism evidence="4 5">
    <name type="scientific">Canna indica</name>
    <name type="common">Indian-shot</name>
    <dbReference type="NCBI Taxonomy" id="4628"/>
    <lineage>
        <taxon>Eukaryota</taxon>
        <taxon>Viridiplantae</taxon>
        <taxon>Streptophyta</taxon>
        <taxon>Embryophyta</taxon>
        <taxon>Tracheophyta</taxon>
        <taxon>Spermatophyta</taxon>
        <taxon>Magnoliopsida</taxon>
        <taxon>Liliopsida</taxon>
        <taxon>Zingiberales</taxon>
        <taxon>Cannaceae</taxon>
        <taxon>Canna</taxon>
    </lineage>
</organism>
<sequence length="193" mass="20232">MRGFHFHHLLLLLLLLLLVSSTSAKTATATAAPSPLVRSACAQARFPALCIRTLAPRSPTSASDLARVAVSASLSATRGAASFLRQVPAPPAPGDLAAIRECGHLLLDAAERLARAADQLSRLRPSALPSQLGDAQTWTSAAMTDQDMCALEISGLAERTRDAVLARVTEASQLTSNALYLIARLAAASGRNR</sequence>
<dbReference type="GO" id="GO:0004857">
    <property type="term" value="F:enzyme inhibitor activity"/>
    <property type="evidence" value="ECO:0007669"/>
    <property type="project" value="InterPro"/>
</dbReference>
<dbReference type="AlphaFoldDB" id="A0AAQ3KHM3"/>
<evidence type="ECO:0000256" key="2">
    <source>
        <dbReference type="SAM" id="SignalP"/>
    </source>
</evidence>
<protein>
    <recommendedName>
        <fullName evidence="3">Pectinesterase inhibitor domain-containing protein</fullName>
    </recommendedName>
</protein>
<reference evidence="4 5" key="1">
    <citation type="submission" date="2023-10" db="EMBL/GenBank/DDBJ databases">
        <title>Chromosome-scale genome assembly provides insights into flower coloration mechanisms of Canna indica.</title>
        <authorList>
            <person name="Li C."/>
        </authorList>
    </citation>
    <scope>NUCLEOTIDE SEQUENCE [LARGE SCALE GENOMIC DNA]</scope>
    <source>
        <tissue evidence="4">Flower</tissue>
    </source>
</reference>
<proteinExistence type="predicted"/>
<keyword evidence="5" id="KW-1185">Reference proteome</keyword>